<sequence length="71" mass="7649">MKSKSLSISFFAMIAALVLALALTVYGSATNSDIIMNTGIIAWPATSALIFIWLILRISVKLTRYGRGKTG</sequence>
<keyword evidence="1" id="KW-0472">Membrane</keyword>
<gene>
    <name evidence="2" type="ORF">A2Y75_00750</name>
</gene>
<dbReference type="Proteomes" id="UP000177876">
    <property type="component" value="Unassembled WGS sequence"/>
</dbReference>
<feature type="transmembrane region" description="Helical" evidence="1">
    <location>
        <begin position="34"/>
        <end position="56"/>
    </location>
</feature>
<name>A0A1F2WQA5_9ACTN</name>
<dbReference type="AlphaFoldDB" id="A0A1F2WQA5"/>
<dbReference type="EMBL" id="MELK01000019">
    <property type="protein sequence ID" value="OFW59044.1"/>
    <property type="molecule type" value="Genomic_DNA"/>
</dbReference>
<proteinExistence type="predicted"/>
<evidence type="ECO:0000256" key="1">
    <source>
        <dbReference type="SAM" id="Phobius"/>
    </source>
</evidence>
<keyword evidence="1" id="KW-0812">Transmembrane</keyword>
<organism evidence="2 3">
    <name type="scientific">Candidatus Solincola sediminis</name>
    <dbReference type="NCBI Taxonomy" id="1797199"/>
    <lineage>
        <taxon>Bacteria</taxon>
        <taxon>Bacillati</taxon>
        <taxon>Actinomycetota</taxon>
        <taxon>Candidatus Geothermincolia</taxon>
        <taxon>Candidatus Geothermincolales</taxon>
        <taxon>Candidatus Geothermincolaceae</taxon>
        <taxon>Candidatus Solincola</taxon>
    </lineage>
</organism>
<keyword evidence="1" id="KW-1133">Transmembrane helix</keyword>
<accession>A0A1F2WQA5</accession>
<reference evidence="2 3" key="1">
    <citation type="journal article" date="2016" name="Nat. Commun.">
        <title>Thousands of microbial genomes shed light on interconnected biogeochemical processes in an aquifer system.</title>
        <authorList>
            <person name="Anantharaman K."/>
            <person name="Brown C.T."/>
            <person name="Hug L.A."/>
            <person name="Sharon I."/>
            <person name="Castelle C.J."/>
            <person name="Probst A.J."/>
            <person name="Thomas B.C."/>
            <person name="Singh A."/>
            <person name="Wilkins M.J."/>
            <person name="Karaoz U."/>
            <person name="Brodie E.L."/>
            <person name="Williams K.H."/>
            <person name="Hubbard S.S."/>
            <person name="Banfield J.F."/>
        </authorList>
    </citation>
    <scope>NUCLEOTIDE SEQUENCE [LARGE SCALE GENOMIC DNA]</scope>
</reference>
<evidence type="ECO:0000313" key="2">
    <source>
        <dbReference type="EMBL" id="OFW59044.1"/>
    </source>
</evidence>
<evidence type="ECO:0000313" key="3">
    <source>
        <dbReference type="Proteomes" id="UP000177876"/>
    </source>
</evidence>
<protein>
    <submittedName>
        <fullName evidence="2">Uncharacterized protein</fullName>
    </submittedName>
</protein>
<comment type="caution">
    <text evidence="2">The sequence shown here is derived from an EMBL/GenBank/DDBJ whole genome shotgun (WGS) entry which is preliminary data.</text>
</comment>